<dbReference type="AlphaFoldDB" id="A6VMX1"/>
<dbReference type="InterPro" id="IPR012340">
    <property type="entry name" value="NA-bd_OB-fold"/>
</dbReference>
<feature type="transmembrane region" description="Helical" evidence="5">
    <location>
        <begin position="39"/>
        <end position="72"/>
    </location>
</feature>
<evidence type="ECO:0000256" key="1">
    <source>
        <dbReference type="ARBA" id="ARBA00004141"/>
    </source>
</evidence>
<feature type="transmembrane region" description="Helical" evidence="5">
    <location>
        <begin position="12"/>
        <end position="33"/>
    </location>
</feature>
<keyword evidence="4 5" id="KW-0472">Membrane</keyword>
<protein>
    <recommendedName>
        <fullName evidence="6">NfeD-like C-terminal domain-containing protein</fullName>
    </recommendedName>
</protein>
<dbReference type="PANTHER" id="PTHR33507">
    <property type="entry name" value="INNER MEMBRANE PROTEIN YBBJ"/>
    <property type="match status" value="1"/>
</dbReference>
<dbReference type="GO" id="GO:0005886">
    <property type="term" value="C:plasma membrane"/>
    <property type="evidence" value="ECO:0007669"/>
    <property type="project" value="TreeGrafter"/>
</dbReference>
<dbReference type="RefSeq" id="WP_012072695.1">
    <property type="nucleotide sequence ID" value="NC_009655.1"/>
</dbReference>
<gene>
    <name evidence="7" type="ordered locus">Asuc_0950</name>
</gene>
<reference evidence="8" key="1">
    <citation type="journal article" date="2010" name="BMC Genomics">
        <title>A genomic perspective on the potential of Actinobacillus succinogenes for industrial succinate production.</title>
        <authorList>
            <person name="McKinlay J.B."/>
            <person name="Laivenieks M."/>
            <person name="Schindler B.D."/>
            <person name="McKinlay A.A."/>
            <person name="Siddaramappa S."/>
            <person name="Challacombe J.F."/>
            <person name="Lowry S.R."/>
            <person name="Clum A."/>
            <person name="Lapidus A.L."/>
            <person name="Burkhart K.B."/>
            <person name="Harkins V."/>
            <person name="Vieille C."/>
        </authorList>
    </citation>
    <scope>NUCLEOTIDE SEQUENCE [LARGE SCALE GENOMIC DNA]</scope>
    <source>
        <strain evidence="8">ATCC 55618 / DSM 22257 / CCUG 43843 / 130Z</strain>
    </source>
</reference>
<feature type="domain" description="NfeD-like C-terminal" evidence="6">
    <location>
        <begin position="93"/>
        <end position="147"/>
    </location>
</feature>
<evidence type="ECO:0000256" key="4">
    <source>
        <dbReference type="ARBA" id="ARBA00023136"/>
    </source>
</evidence>
<dbReference type="OrthoDB" id="6402862at2"/>
<accession>A6VMX1</accession>
<evidence type="ECO:0000313" key="8">
    <source>
        <dbReference type="Proteomes" id="UP000001114"/>
    </source>
</evidence>
<keyword evidence="8" id="KW-1185">Reference proteome</keyword>
<dbReference type="STRING" id="339671.Asuc_0950"/>
<keyword evidence="3 5" id="KW-1133">Transmembrane helix</keyword>
<evidence type="ECO:0000256" key="2">
    <source>
        <dbReference type="ARBA" id="ARBA00022692"/>
    </source>
</evidence>
<keyword evidence="2 5" id="KW-0812">Transmembrane</keyword>
<dbReference type="InterPro" id="IPR052165">
    <property type="entry name" value="Membrane_assoc_protease"/>
</dbReference>
<organism evidence="7 8">
    <name type="scientific">Actinobacillus succinogenes (strain ATCC 55618 / DSM 22257 / CCUG 43843 / 130Z)</name>
    <dbReference type="NCBI Taxonomy" id="339671"/>
    <lineage>
        <taxon>Bacteria</taxon>
        <taxon>Pseudomonadati</taxon>
        <taxon>Pseudomonadota</taxon>
        <taxon>Gammaproteobacteria</taxon>
        <taxon>Pasteurellales</taxon>
        <taxon>Pasteurellaceae</taxon>
        <taxon>Actinobacillus</taxon>
    </lineage>
</organism>
<name>A6VMX1_ACTSZ</name>
<evidence type="ECO:0000256" key="5">
    <source>
        <dbReference type="SAM" id="Phobius"/>
    </source>
</evidence>
<dbReference type="InterPro" id="IPR002810">
    <property type="entry name" value="NfeD-like_C"/>
</dbReference>
<comment type="subcellular location">
    <subcellularLocation>
        <location evidence="1">Membrane</location>
        <topology evidence="1">Multi-pass membrane protein</topology>
    </subcellularLocation>
</comment>
<evidence type="ECO:0000256" key="3">
    <source>
        <dbReference type="ARBA" id="ARBA00022989"/>
    </source>
</evidence>
<evidence type="ECO:0000313" key="7">
    <source>
        <dbReference type="EMBL" id="ABR74318.1"/>
    </source>
</evidence>
<dbReference type="PANTHER" id="PTHR33507:SF3">
    <property type="entry name" value="INNER MEMBRANE PROTEIN YBBJ"/>
    <property type="match status" value="1"/>
</dbReference>
<dbReference type="EMBL" id="CP000746">
    <property type="protein sequence ID" value="ABR74318.1"/>
    <property type="molecule type" value="Genomic_DNA"/>
</dbReference>
<dbReference type="HOGENOM" id="CLU_116732_4_0_6"/>
<proteinExistence type="predicted"/>
<dbReference type="Proteomes" id="UP000001114">
    <property type="component" value="Chromosome"/>
</dbReference>
<sequence length="148" mass="16502">MAWLTIWTAWHWLILGFVLLIAEILIPGIFLLWWGLAAIVVAGLMAFITALTLPVLGMIYAILATIFSVLWWKYQHKRDLADEKLSVLNQRNNAMLASRGVVQDIGENGIGRGRFGDTTWRIEGSELTVGDTVEVLAVKGITLIVKKI</sequence>
<dbReference type="eggNOG" id="COG1585">
    <property type="taxonomic scope" value="Bacteria"/>
</dbReference>
<dbReference type="Pfam" id="PF01957">
    <property type="entry name" value="NfeD"/>
    <property type="match status" value="1"/>
</dbReference>
<evidence type="ECO:0000259" key="6">
    <source>
        <dbReference type="Pfam" id="PF01957"/>
    </source>
</evidence>
<dbReference type="Gene3D" id="2.40.50.140">
    <property type="entry name" value="Nucleic acid-binding proteins"/>
    <property type="match status" value="1"/>
</dbReference>
<dbReference type="KEGG" id="asu:Asuc_0950"/>